<evidence type="ECO:0000256" key="1">
    <source>
        <dbReference type="SAM" id="MobiDB-lite"/>
    </source>
</evidence>
<sequence length="368" mass="40579">MSQPQYSLRRSVRKSASATPQVAPSVAEQSVAASTTAGTRRKGALPKTKARKSQAYGSGNPADAAEQLDVSSTGFTQAFDNTRTGAVARGDNTPEDRVDDSKSYGALRETGLLSGHATLPNGNFATQEPSQEPVNEFAGDAEPGQRAGFRRFLGETANQYIDNHAAATINNALWIAFSTIIVIAFFRSIGLKSDSPYMNGTNTTSATATGVSLSDALSSRVAYIRDGVGHWISPPRAPDVHYLSICEHPSVECDERGMPSLTFDDLSTRMFNLEWEQRISKEAYKRVLQEHKQSQQEHKQSQQEHKQSQQEHKQSQQELKQSLQEYKRLTTEIKDIQDAIHLYTVTHNKEGQVKIPDAELKVNYFSTG</sequence>
<feature type="compositionally biased region" description="Basic residues" evidence="1">
    <location>
        <begin position="39"/>
        <end position="52"/>
    </location>
</feature>
<feature type="non-terminal residue" evidence="3">
    <location>
        <position position="368"/>
    </location>
</feature>
<feature type="compositionally biased region" description="Polar residues" evidence="1">
    <location>
        <begin position="1"/>
        <end position="38"/>
    </location>
</feature>
<keyword evidence="4" id="KW-1185">Reference proteome</keyword>
<feature type="region of interest" description="Disordered" evidence="1">
    <location>
        <begin position="288"/>
        <end position="320"/>
    </location>
</feature>
<accession>A0A6A6XTH2</accession>
<proteinExistence type="predicted"/>
<feature type="transmembrane region" description="Helical" evidence="2">
    <location>
        <begin position="172"/>
        <end position="189"/>
    </location>
</feature>
<feature type="region of interest" description="Disordered" evidence="1">
    <location>
        <begin position="81"/>
        <end position="102"/>
    </location>
</feature>
<name>A0A6A6XTH2_9PLEO</name>
<dbReference type="Proteomes" id="UP000799757">
    <property type="component" value="Unassembled WGS sequence"/>
</dbReference>
<evidence type="ECO:0000313" key="3">
    <source>
        <dbReference type="EMBL" id="KAF2799034.1"/>
    </source>
</evidence>
<feature type="region of interest" description="Disordered" evidence="1">
    <location>
        <begin position="1"/>
        <end position="65"/>
    </location>
</feature>
<protein>
    <submittedName>
        <fullName evidence="3">Uncharacterized protein</fullName>
    </submittedName>
</protein>
<reference evidence="3" key="1">
    <citation type="journal article" date="2020" name="Stud. Mycol.">
        <title>101 Dothideomycetes genomes: a test case for predicting lifestyles and emergence of pathogens.</title>
        <authorList>
            <person name="Haridas S."/>
            <person name="Albert R."/>
            <person name="Binder M."/>
            <person name="Bloem J."/>
            <person name="Labutti K."/>
            <person name="Salamov A."/>
            <person name="Andreopoulos B."/>
            <person name="Baker S."/>
            <person name="Barry K."/>
            <person name="Bills G."/>
            <person name="Bluhm B."/>
            <person name="Cannon C."/>
            <person name="Castanera R."/>
            <person name="Culley D."/>
            <person name="Daum C."/>
            <person name="Ezra D."/>
            <person name="Gonzalez J."/>
            <person name="Henrissat B."/>
            <person name="Kuo A."/>
            <person name="Liang C."/>
            <person name="Lipzen A."/>
            <person name="Lutzoni F."/>
            <person name="Magnuson J."/>
            <person name="Mondo S."/>
            <person name="Nolan M."/>
            <person name="Ohm R."/>
            <person name="Pangilinan J."/>
            <person name="Park H.-J."/>
            <person name="Ramirez L."/>
            <person name="Alfaro M."/>
            <person name="Sun H."/>
            <person name="Tritt A."/>
            <person name="Yoshinaga Y."/>
            <person name="Zwiers L.-H."/>
            <person name="Turgeon B."/>
            <person name="Goodwin S."/>
            <person name="Spatafora J."/>
            <person name="Crous P."/>
            <person name="Grigoriev I."/>
        </authorList>
    </citation>
    <scope>NUCLEOTIDE SEQUENCE</scope>
    <source>
        <strain evidence="3">CBS 109.77</strain>
    </source>
</reference>
<evidence type="ECO:0000256" key="2">
    <source>
        <dbReference type="SAM" id="Phobius"/>
    </source>
</evidence>
<dbReference type="EMBL" id="MU001772">
    <property type="protein sequence ID" value="KAF2799034.1"/>
    <property type="molecule type" value="Genomic_DNA"/>
</dbReference>
<organism evidence="3 4">
    <name type="scientific">Melanomma pulvis-pyrius CBS 109.77</name>
    <dbReference type="NCBI Taxonomy" id="1314802"/>
    <lineage>
        <taxon>Eukaryota</taxon>
        <taxon>Fungi</taxon>
        <taxon>Dikarya</taxon>
        <taxon>Ascomycota</taxon>
        <taxon>Pezizomycotina</taxon>
        <taxon>Dothideomycetes</taxon>
        <taxon>Pleosporomycetidae</taxon>
        <taxon>Pleosporales</taxon>
        <taxon>Melanommataceae</taxon>
        <taxon>Melanomma</taxon>
    </lineage>
</organism>
<keyword evidence="2" id="KW-1133">Transmembrane helix</keyword>
<feature type="compositionally biased region" description="Basic and acidic residues" evidence="1">
    <location>
        <begin position="92"/>
        <end position="102"/>
    </location>
</feature>
<gene>
    <name evidence="3" type="ORF">K505DRAFT_83429</name>
</gene>
<keyword evidence="2" id="KW-0812">Transmembrane</keyword>
<keyword evidence="2" id="KW-0472">Membrane</keyword>
<feature type="compositionally biased region" description="Basic and acidic residues" evidence="1">
    <location>
        <begin position="288"/>
        <end position="315"/>
    </location>
</feature>
<evidence type="ECO:0000313" key="4">
    <source>
        <dbReference type="Proteomes" id="UP000799757"/>
    </source>
</evidence>
<dbReference type="AlphaFoldDB" id="A0A6A6XTH2"/>